<protein>
    <recommendedName>
        <fullName evidence="3">Glucosamine/galactosamine-6-phosphate isomerase domain-containing protein</fullName>
    </recommendedName>
</protein>
<evidence type="ECO:0000313" key="4">
    <source>
        <dbReference type="EMBL" id="RYR48192.1"/>
    </source>
</evidence>
<evidence type="ECO:0000259" key="3">
    <source>
        <dbReference type="Pfam" id="PF01182"/>
    </source>
</evidence>
<dbReference type="PANTHER" id="PTHR11054:SF10">
    <property type="entry name" value="6-PHOSPHOGLUCONOLACTONASE-RELATED"/>
    <property type="match status" value="1"/>
</dbReference>
<evidence type="ECO:0000256" key="1">
    <source>
        <dbReference type="ARBA" id="ARBA00004959"/>
    </source>
</evidence>
<dbReference type="Pfam" id="PF01182">
    <property type="entry name" value="Glucosamine_iso"/>
    <property type="match status" value="1"/>
</dbReference>
<name>A0A445CB67_ARAHY</name>
<comment type="pathway">
    <text evidence="1">Carbohydrate degradation; pentose phosphate pathway.</text>
</comment>
<dbReference type="InterPro" id="IPR006148">
    <property type="entry name" value="Glc/Gal-6P_isomerase"/>
</dbReference>
<dbReference type="Gene3D" id="3.40.50.1360">
    <property type="match status" value="1"/>
</dbReference>
<dbReference type="GO" id="GO:0017057">
    <property type="term" value="F:6-phosphogluconolactonase activity"/>
    <property type="evidence" value="ECO:0007669"/>
    <property type="project" value="InterPro"/>
</dbReference>
<dbReference type="EMBL" id="SDMP01000007">
    <property type="protein sequence ID" value="RYR48192.1"/>
    <property type="molecule type" value="Genomic_DNA"/>
</dbReference>
<dbReference type="SUPFAM" id="SSF100950">
    <property type="entry name" value="NagB/RpiA/CoA transferase-like"/>
    <property type="match status" value="1"/>
</dbReference>
<dbReference type="InterPro" id="IPR039104">
    <property type="entry name" value="6PGL"/>
</dbReference>
<dbReference type="Proteomes" id="UP000289738">
    <property type="component" value="Chromosome A07"/>
</dbReference>
<comment type="caution">
    <text evidence="4">The sequence shown here is derived from an EMBL/GenBank/DDBJ whole genome shotgun (WGS) entry which is preliminary data.</text>
</comment>
<keyword evidence="5" id="KW-1185">Reference proteome</keyword>
<dbReference type="UniPathway" id="UPA00115"/>
<dbReference type="InterPro" id="IPR037171">
    <property type="entry name" value="NagB/RpiA_transferase-like"/>
</dbReference>
<feature type="domain" description="Glucosamine/galactosamine-6-phosphate isomerase" evidence="3">
    <location>
        <begin position="185"/>
        <end position="408"/>
    </location>
</feature>
<gene>
    <name evidence="4" type="ORF">Ahy_A07g034189</name>
</gene>
<accession>A0A445CB67</accession>
<dbReference type="CDD" id="cd01400">
    <property type="entry name" value="6PGL"/>
    <property type="match status" value="1"/>
</dbReference>
<organism evidence="4 5">
    <name type="scientific">Arachis hypogaea</name>
    <name type="common">Peanut</name>
    <dbReference type="NCBI Taxonomy" id="3818"/>
    <lineage>
        <taxon>Eukaryota</taxon>
        <taxon>Viridiplantae</taxon>
        <taxon>Streptophyta</taxon>
        <taxon>Embryophyta</taxon>
        <taxon>Tracheophyta</taxon>
        <taxon>Spermatophyta</taxon>
        <taxon>Magnoliopsida</taxon>
        <taxon>eudicotyledons</taxon>
        <taxon>Gunneridae</taxon>
        <taxon>Pentapetalae</taxon>
        <taxon>rosids</taxon>
        <taxon>fabids</taxon>
        <taxon>Fabales</taxon>
        <taxon>Fabaceae</taxon>
        <taxon>Papilionoideae</taxon>
        <taxon>50 kb inversion clade</taxon>
        <taxon>dalbergioids sensu lato</taxon>
        <taxon>Dalbergieae</taxon>
        <taxon>Pterocarpus clade</taxon>
        <taxon>Arachis</taxon>
    </lineage>
</organism>
<dbReference type="InterPro" id="IPR005900">
    <property type="entry name" value="6-phosphogluconolactonase_DevB"/>
</dbReference>
<dbReference type="PANTHER" id="PTHR11054">
    <property type="entry name" value="6-PHOSPHOGLUCONOLACTONASE"/>
    <property type="match status" value="1"/>
</dbReference>
<dbReference type="GO" id="GO:0005975">
    <property type="term" value="P:carbohydrate metabolic process"/>
    <property type="evidence" value="ECO:0007669"/>
    <property type="project" value="InterPro"/>
</dbReference>
<sequence length="420" mass="46716">MGLVSGVIECVASDGLHQQVHCEVHLDAGDIQSPPPKDSQEVREDVHHNVLSIKLFDDKSGIRMHIWWLLYVVRLEDKVDTARNPPLYRSYTGAYALPLMATTSPFSISCISQTKLLHKQNPHQPSHYTRSSLSPQFKHKSSSLLYNPLRYNGVSPIVMKPKSGNAGVSVKALYNKTVEVFNKEYISVSLAKYVADLSEKFIKQRGFFSIALSGNSVKHLKALVEPPYANTIQWSKWHVFWADEKVVPKTHIDSNYKLAYDTFISKVPIAMNVNTIDDALSAEVAADVYETNIKIKVDSNVIALSPNTRLPKFDLMLLDMGSEGQVAGLFRKNPVLTEARKWVTAVKNAPLPSERITLTLSVINSSANIAMIVTGASKADAVYAALKEDQSDDKMPVQLLSPEGEMKWFLDKGAASKLYK</sequence>
<proteinExistence type="inferred from homology"/>
<dbReference type="NCBIfam" id="TIGR01198">
    <property type="entry name" value="pgl"/>
    <property type="match status" value="1"/>
</dbReference>
<dbReference type="AlphaFoldDB" id="A0A445CB67"/>
<reference evidence="4 5" key="1">
    <citation type="submission" date="2019-01" db="EMBL/GenBank/DDBJ databases">
        <title>Sequencing of cultivated peanut Arachis hypogaea provides insights into genome evolution and oil improvement.</title>
        <authorList>
            <person name="Chen X."/>
        </authorList>
    </citation>
    <scope>NUCLEOTIDE SEQUENCE [LARGE SCALE GENOMIC DNA]</scope>
    <source>
        <strain evidence="5">cv. Fuhuasheng</strain>
        <tissue evidence="4">Leaves</tissue>
    </source>
</reference>
<evidence type="ECO:0000313" key="5">
    <source>
        <dbReference type="Proteomes" id="UP000289738"/>
    </source>
</evidence>
<comment type="similarity">
    <text evidence="2">Belongs to the glucosamine/galactosamine-6-phosphate isomerase family. 6-phosphogluconolactonase subfamily.</text>
</comment>
<dbReference type="STRING" id="3818.A0A445CB67"/>
<dbReference type="GO" id="GO:0006098">
    <property type="term" value="P:pentose-phosphate shunt"/>
    <property type="evidence" value="ECO:0007669"/>
    <property type="project" value="UniProtKB-UniPathway"/>
</dbReference>
<evidence type="ECO:0000256" key="2">
    <source>
        <dbReference type="ARBA" id="ARBA00010662"/>
    </source>
</evidence>